<dbReference type="InterPro" id="IPR046346">
    <property type="entry name" value="Aminoacid_DH-like_N_sf"/>
</dbReference>
<protein>
    <recommendedName>
        <fullName evidence="8">Malic enzyme</fullName>
    </recommendedName>
</protein>
<organism evidence="11">
    <name type="scientific">Tetraselmis chuii</name>
    <dbReference type="NCBI Taxonomy" id="63592"/>
    <lineage>
        <taxon>Eukaryota</taxon>
        <taxon>Viridiplantae</taxon>
        <taxon>Chlorophyta</taxon>
        <taxon>core chlorophytes</taxon>
        <taxon>Chlorodendrophyceae</taxon>
        <taxon>Chlorodendrales</taxon>
        <taxon>Chlorodendraceae</taxon>
        <taxon>Tetraselmis</taxon>
    </lineage>
</organism>
<evidence type="ECO:0000313" key="11">
    <source>
        <dbReference type="EMBL" id="CAD9209413.1"/>
    </source>
</evidence>
<keyword evidence="4 8" id="KW-0560">Oxidoreductase</keyword>
<evidence type="ECO:0000259" key="10">
    <source>
        <dbReference type="SMART" id="SM01274"/>
    </source>
</evidence>
<accession>A0A7S1SX40</accession>
<dbReference type="PROSITE" id="PS00331">
    <property type="entry name" value="MALIC_ENZYMES"/>
    <property type="match status" value="1"/>
</dbReference>
<name>A0A7S1SX40_9CHLO</name>
<dbReference type="EMBL" id="HBGG01022460">
    <property type="protein sequence ID" value="CAD9209413.1"/>
    <property type="molecule type" value="Transcribed_RNA"/>
</dbReference>
<dbReference type="GO" id="GO:0006108">
    <property type="term" value="P:malate metabolic process"/>
    <property type="evidence" value="ECO:0007669"/>
    <property type="project" value="TreeGrafter"/>
</dbReference>
<dbReference type="InterPro" id="IPR015884">
    <property type="entry name" value="Malic_enzyme_CS"/>
</dbReference>
<evidence type="ECO:0000256" key="5">
    <source>
        <dbReference type="PIRSR" id="PIRSR000106-1"/>
    </source>
</evidence>
<evidence type="ECO:0000256" key="1">
    <source>
        <dbReference type="ARBA" id="ARBA00001936"/>
    </source>
</evidence>
<keyword evidence="3 7" id="KW-0479">Metal-binding</keyword>
<dbReference type="GO" id="GO:0051287">
    <property type="term" value="F:NAD binding"/>
    <property type="evidence" value="ECO:0007669"/>
    <property type="project" value="InterPro"/>
</dbReference>
<dbReference type="InterPro" id="IPR001891">
    <property type="entry name" value="Malic_OxRdtase"/>
</dbReference>
<dbReference type="AlphaFoldDB" id="A0A7S1SX40"/>
<proteinExistence type="inferred from homology"/>
<feature type="binding site" evidence="7">
    <location>
        <position position="244"/>
    </location>
    <ligand>
        <name>a divalent metal cation</name>
        <dbReference type="ChEBI" id="CHEBI:60240"/>
    </ligand>
</feature>
<dbReference type="SMART" id="SM00919">
    <property type="entry name" value="Malic_M"/>
    <property type="match status" value="1"/>
</dbReference>
<sequence>MPDSVKNCPADGGAPLTWNPVLNRGTNFSRAERQEKHLRGLLPPRVESLDVQAERVMVQLREEAHTALAKYGILMQLASTNSTLFYAVMERNLVELMPVVYTPTVGEACVKYDRIYRTDLGMYFSAFHDRGAFANLVANCPLPDVKIVVVTDGGRVLGLGDLGTNGMGISVGKIALYVAGGGFAPDSSLPVALDCGTDRAELLESKFYLGEKQPRIRGEEQLAIVEELCEAIAARWPGCLIQFEDFQTEAAFAILERMRERVLCFNDDIQGTGAVVLSGFVNGMKAQGTDMRDVRVVFYGAGSSAAGVAAMIASLIKTYGVSEQEAYQAIYMVDSKGLITSTRGDKLPAHKVPFARRDGTPDMKNLKDILAHVKPHALFGLSGQGPSFFQEHVEEVCRHHDHPLIFPLSNPTSKAEITAEQAYTWSDGKCIFAAGSPFDPVQYKGRTYVPGQGNNVFVFPGLGFGAVSVRARYVPDEFLVQSALAVAEFVTVEEAAAGRVYPDLGALREVSLAVATRVAECAFDMGIAQIERPDDIRQFLADRMWTPSAATTLQSKL</sequence>
<dbReference type="InterPro" id="IPR012302">
    <property type="entry name" value="Malic_NAD-bd"/>
</dbReference>
<dbReference type="SUPFAM" id="SSF53223">
    <property type="entry name" value="Aminoacid dehydrogenase-like, N-terminal domain"/>
    <property type="match status" value="1"/>
</dbReference>
<dbReference type="Gene3D" id="3.40.50.10380">
    <property type="entry name" value="Malic enzyme, N-terminal domain"/>
    <property type="match status" value="1"/>
</dbReference>
<feature type="domain" description="Malic enzyme NAD-binding" evidence="9">
    <location>
        <begin position="269"/>
        <end position="523"/>
    </location>
</feature>
<gene>
    <name evidence="11" type="ORF">TCHU04912_LOCUS11652</name>
</gene>
<evidence type="ECO:0000256" key="7">
    <source>
        <dbReference type="PIRSR" id="PIRSR000106-3"/>
    </source>
</evidence>
<dbReference type="InterPro" id="IPR012301">
    <property type="entry name" value="Malic_N_dom"/>
</dbReference>
<dbReference type="PIRSF" id="PIRSF000106">
    <property type="entry name" value="ME"/>
    <property type="match status" value="1"/>
</dbReference>
<dbReference type="FunFam" id="3.40.50.720:FF:000182">
    <property type="entry name" value="NAD-dependent malic enzyme"/>
    <property type="match status" value="1"/>
</dbReference>
<evidence type="ECO:0000256" key="2">
    <source>
        <dbReference type="ARBA" id="ARBA00008785"/>
    </source>
</evidence>
<reference evidence="11" key="1">
    <citation type="submission" date="2021-01" db="EMBL/GenBank/DDBJ databases">
        <authorList>
            <person name="Corre E."/>
            <person name="Pelletier E."/>
            <person name="Niang G."/>
            <person name="Scheremetjew M."/>
            <person name="Finn R."/>
            <person name="Kale V."/>
            <person name="Holt S."/>
            <person name="Cochrane G."/>
            <person name="Meng A."/>
            <person name="Brown T."/>
            <person name="Cohen L."/>
        </authorList>
    </citation>
    <scope>NUCLEOTIDE SEQUENCE</scope>
    <source>
        <strain evidence="11">PLY429</strain>
    </source>
</reference>
<feature type="active site" description="Proton donor" evidence="5">
    <location>
        <position position="101"/>
    </location>
</feature>
<dbReference type="SMART" id="SM01274">
    <property type="entry name" value="malic"/>
    <property type="match status" value="1"/>
</dbReference>
<comment type="cofactor">
    <cofactor evidence="7">
        <name>Mg(2+)</name>
        <dbReference type="ChEBI" id="CHEBI:18420"/>
    </cofactor>
    <cofactor evidence="7">
        <name>Mn(2+)</name>
        <dbReference type="ChEBI" id="CHEBI:29035"/>
    </cofactor>
    <text evidence="7">Divalent metal cations. Prefers magnesium or manganese.</text>
</comment>
<dbReference type="SUPFAM" id="SSF51735">
    <property type="entry name" value="NAD(P)-binding Rossmann-fold domains"/>
    <property type="match status" value="1"/>
</dbReference>
<evidence type="ECO:0000256" key="3">
    <source>
        <dbReference type="ARBA" id="ARBA00022723"/>
    </source>
</evidence>
<dbReference type="GO" id="GO:0004471">
    <property type="term" value="F:malate dehydrogenase (decarboxylating) (NAD+) activity"/>
    <property type="evidence" value="ECO:0007669"/>
    <property type="project" value="TreeGrafter"/>
</dbReference>
<feature type="binding site" evidence="6">
    <location>
        <position position="454"/>
    </location>
    <ligand>
        <name>(S)-malate</name>
        <dbReference type="ChEBI" id="CHEBI:15589"/>
    </ligand>
</feature>
<dbReference type="Pfam" id="PF03949">
    <property type="entry name" value="Malic_M"/>
    <property type="match status" value="1"/>
</dbReference>
<dbReference type="PRINTS" id="PR00072">
    <property type="entry name" value="MALOXRDTASE"/>
</dbReference>
<evidence type="ECO:0000256" key="4">
    <source>
        <dbReference type="ARBA" id="ARBA00023002"/>
    </source>
</evidence>
<feature type="binding site" evidence="7">
    <location>
        <position position="245"/>
    </location>
    <ligand>
        <name>a divalent metal cation</name>
        <dbReference type="ChEBI" id="CHEBI:60240"/>
    </ligand>
</feature>
<dbReference type="GO" id="GO:0046872">
    <property type="term" value="F:metal ion binding"/>
    <property type="evidence" value="ECO:0007669"/>
    <property type="project" value="UniProtKB-KW"/>
</dbReference>
<dbReference type="PANTHER" id="PTHR23406:SF32">
    <property type="entry name" value="NADP-DEPENDENT MALIC ENZYME"/>
    <property type="match status" value="1"/>
</dbReference>
<feature type="binding site" evidence="7">
    <location>
        <position position="268"/>
    </location>
    <ligand>
        <name>a divalent metal cation</name>
        <dbReference type="ChEBI" id="CHEBI:60240"/>
    </ligand>
</feature>
<comment type="similarity">
    <text evidence="2 8">Belongs to the malic enzymes family.</text>
</comment>
<evidence type="ECO:0000256" key="6">
    <source>
        <dbReference type="PIRSR" id="PIRSR000106-2"/>
    </source>
</evidence>
<dbReference type="InterPro" id="IPR037062">
    <property type="entry name" value="Malic_N_dom_sf"/>
</dbReference>
<dbReference type="Gene3D" id="3.40.50.720">
    <property type="entry name" value="NAD(P)-binding Rossmann-like Domain"/>
    <property type="match status" value="1"/>
</dbReference>
<dbReference type="NCBIfam" id="NF010052">
    <property type="entry name" value="PRK13529.1"/>
    <property type="match status" value="1"/>
</dbReference>
<dbReference type="InterPro" id="IPR036291">
    <property type="entry name" value="NAD(P)-bd_dom_sf"/>
</dbReference>
<dbReference type="Pfam" id="PF00390">
    <property type="entry name" value="malic"/>
    <property type="match status" value="1"/>
</dbReference>
<evidence type="ECO:0000259" key="9">
    <source>
        <dbReference type="SMART" id="SM00919"/>
    </source>
</evidence>
<dbReference type="GO" id="GO:0005739">
    <property type="term" value="C:mitochondrion"/>
    <property type="evidence" value="ECO:0007669"/>
    <property type="project" value="TreeGrafter"/>
</dbReference>
<evidence type="ECO:0000256" key="8">
    <source>
        <dbReference type="RuleBase" id="RU003426"/>
    </source>
</evidence>
<feature type="active site" description="Proton acceptor" evidence="5">
    <location>
        <position position="173"/>
    </location>
</feature>
<comment type="cofactor">
    <cofactor evidence="1">
        <name>Mn(2+)</name>
        <dbReference type="ChEBI" id="CHEBI:29035"/>
    </cofactor>
</comment>
<feature type="domain" description="Malic enzyme N-terminal" evidence="10">
    <location>
        <begin position="78"/>
        <end position="259"/>
    </location>
</feature>
<dbReference type="PANTHER" id="PTHR23406">
    <property type="entry name" value="MALIC ENZYME-RELATED"/>
    <property type="match status" value="1"/>
</dbReference>
<feature type="binding site" evidence="6">
    <location>
        <position position="410"/>
    </location>
    <ligand>
        <name>(S)-malate</name>
        <dbReference type="ChEBI" id="CHEBI:15589"/>
    </ligand>
</feature>
<feature type="binding site" evidence="6">
    <location>
        <position position="155"/>
    </location>
    <ligand>
        <name>(S)-malate</name>
        <dbReference type="ChEBI" id="CHEBI:15589"/>
    </ligand>
</feature>